<dbReference type="Proteomes" id="UP000306229">
    <property type="component" value="Chromosome"/>
</dbReference>
<dbReference type="PANTHER" id="PTHR30250:SF11">
    <property type="entry name" value="O-ANTIGEN TRANSPORTER-RELATED"/>
    <property type="match status" value="1"/>
</dbReference>
<evidence type="ECO:0000256" key="2">
    <source>
        <dbReference type="ARBA" id="ARBA00022475"/>
    </source>
</evidence>
<comment type="subcellular location">
    <subcellularLocation>
        <location evidence="1">Cell membrane</location>
        <topology evidence="1">Multi-pass membrane protein</topology>
    </subcellularLocation>
</comment>
<gene>
    <name evidence="7" type="ORF">FF125_12060</name>
</gene>
<feature type="transmembrane region" description="Helical" evidence="6">
    <location>
        <begin position="413"/>
        <end position="434"/>
    </location>
</feature>
<name>A0A5B7TV40_9FLAO</name>
<reference evidence="7 8" key="1">
    <citation type="submission" date="2019-05" db="EMBL/GenBank/DDBJ databases">
        <title>Algicella ahnfeltiae gen. nov., sp. nov., a novel marine bacterium of the family Flavobacteriaceae isolated from a red alga.</title>
        <authorList>
            <person name="Nedashkovskaya O.I."/>
            <person name="Kukhlevskiy A.D."/>
            <person name="Kim S.-G."/>
            <person name="Zhukova N.V."/>
            <person name="Mikhailov V.V."/>
        </authorList>
    </citation>
    <scope>NUCLEOTIDE SEQUENCE [LARGE SCALE GENOMIC DNA]</scope>
    <source>
        <strain evidence="7 8">10Alg115</strain>
    </source>
</reference>
<dbReference type="RefSeq" id="WP_138949999.1">
    <property type="nucleotide sequence ID" value="NZ_CP040749.1"/>
</dbReference>
<accession>A0A5B7TV40</accession>
<keyword evidence="4 6" id="KW-1133">Transmembrane helix</keyword>
<evidence type="ECO:0000313" key="7">
    <source>
        <dbReference type="EMBL" id="QCX39134.1"/>
    </source>
</evidence>
<evidence type="ECO:0000313" key="8">
    <source>
        <dbReference type="Proteomes" id="UP000306229"/>
    </source>
</evidence>
<keyword evidence="5 6" id="KW-0472">Membrane</keyword>
<dbReference type="EMBL" id="CP040749">
    <property type="protein sequence ID" value="QCX39134.1"/>
    <property type="molecule type" value="Genomic_DNA"/>
</dbReference>
<feature type="transmembrane region" description="Helical" evidence="6">
    <location>
        <begin position="21"/>
        <end position="40"/>
    </location>
</feature>
<dbReference type="PANTHER" id="PTHR30250">
    <property type="entry name" value="PST FAMILY PREDICTED COLANIC ACID TRANSPORTER"/>
    <property type="match status" value="1"/>
</dbReference>
<feature type="transmembrane region" description="Helical" evidence="6">
    <location>
        <begin position="201"/>
        <end position="220"/>
    </location>
</feature>
<proteinExistence type="predicted"/>
<feature type="transmembrane region" description="Helical" evidence="6">
    <location>
        <begin position="322"/>
        <end position="340"/>
    </location>
</feature>
<keyword evidence="3 6" id="KW-0812">Transmembrane</keyword>
<evidence type="ECO:0000256" key="3">
    <source>
        <dbReference type="ARBA" id="ARBA00022692"/>
    </source>
</evidence>
<feature type="transmembrane region" description="Helical" evidence="6">
    <location>
        <begin position="387"/>
        <end position="407"/>
    </location>
</feature>
<sequence>MREFLLRFFKGHERTVKAKKNIFFSFLIKGMSMVVGFLIVRITLDYLDKTTYGIWLTLTSFLTWFSFFEIGLGNGLKNKLAEALADKNYELGKIYVSTTYAILAVVVVLLAIVFFIGNVFIDWTIVLNTDKNLINELSAVALIVFGFFFLRFVIKLISTVLYADQRPAIANAFGPIGNLLSLIIIYILTKTTEGNLIYLSWVYSVVPVIVLIVVSIYFYKNEYRRIAPSIKSIKFHYAKDLLNLGVIFFLIQIAGLIIYQSTNIIIAQYFGPSEVTVYNIGYKYFSIMAMIFTIIVSPFWSAYTEAWVKNDMKWIKNTVKKLLLIWVGISIIGVIMLIFADPFYHLWIGNEIIIPFKLSLVLFIYFMTFTFGNVYVTFLNGIGKIKLQMYAAFFGVSLFLLSAFVLIKYFNFGIIGLVIASIISNFYGLILAPIQYSKIVNKKAKGIWDK</sequence>
<evidence type="ECO:0000256" key="4">
    <source>
        <dbReference type="ARBA" id="ARBA00022989"/>
    </source>
</evidence>
<dbReference type="InterPro" id="IPR050833">
    <property type="entry name" value="Poly_Biosynth_Transport"/>
</dbReference>
<evidence type="ECO:0000256" key="1">
    <source>
        <dbReference type="ARBA" id="ARBA00004651"/>
    </source>
</evidence>
<keyword evidence="2" id="KW-1003">Cell membrane</keyword>
<protein>
    <submittedName>
        <fullName evidence="7">Polysaccharide biosynthesis protein</fullName>
    </submittedName>
</protein>
<dbReference type="AlphaFoldDB" id="A0A5B7TV40"/>
<feature type="transmembrane region" description="Helical" evidence="6">
    <location>
        <begin position="169"/>
        <end position="189"/>
    </location>
</feature>
<dbReference type="OrthoDB" id="512217at2"/>
<feature type="transmembrane region" description="Helical" evidence="6">
    <location>
        <begin position="352"/>
        <end position="375"/>
    </location>
</feature>
<organism evidence="7 8">
    <name type="scientific">Aureibaculum algae</name>
    <dbReference type="NCBI Taxonomy" id="2584122"/>
    <lineage>
        <taxon>Bacteria</taxon>
        <taxon>Pseudomonadati</taxon>
        <taxon>Bacteroidota</taxon>
        <taxon>Flavobacteriia</taxon>
        <taxon>Flavobacteriales</taxon>
        <taxon>Flavobacteriaceae</taxon>
        <taxon>Aureibaculum</taxon>
    </lineage>
</organism>
<dbReference type="Pfam" id="PF01943">
    <property type="entry name" value="Polysacc_synt"/>
    <property type="match status" value="1"/>
</dbReference>
<keyword evidence="8" id="KW-1185">Reference proteome</keyword>
<feature type="transmembrane region" description="Helical" evidence="6">
    <location>
        <begin position="52"/>
        <end position="73"/>
    </location>
</feature>
<feature type="transmembrane region" description="Helical" evidence="6">
    <location>
        <begin position="94"/>
        <end position="117"/>
    </location>
</feature>
<feature type="transmembrane region" description="Helical" evidence="6">
    <location>
        <begin position="241"/>
        <end position="260"/>
    </location>
</feature>
<dbReference type="KEGG" id="fbe:FF125_12060"/>
<feature type="transmembrane region" description="Helical" evidence="6">
    <location>
        <begin position="137"/>
        <end position="157"/>
    </location>
</feature>
<evidence type="ECO:0000256" key="5">
    <source>
        <dbReference type="ARBA" id="ARBA00023136"/>
    </source>
</evidence>
<evidence type="ECO:0000256" key="6">
    <source>
        <dbReference type="SAM" id="Phobius"/>
    </source>
</evidence>
<dbReference type="GO" id="GO:0005886">
    <property type="term" value="C:plasma membrane"/>
    <property type="evidence" value="ECO:0007669"/>
    <property type="project" value="UniProtKB-SubCell"/>
</dbReference>
<feature type="transmembrane region" description="Helical" evidence="6">
    <location>
        <begin position="280"/>
        <end position="301"/>
    </location>
</feature>
<dbReference type="InterPro" id="IPR002797">
    <property type="entry name" value="Polysacc_synth"/>
</dbReference>